<proteinExistence type="predicted"/>
<dbReference type="GO" id="GO:0000976">
    <property type="term" value="F:transcription cis-regulatory region binding"/>
    <property type="evidence" value="ECO:0007669"/>
    <property type="project" value="TreeGrafter"/>
</dbReference>
<dbReference type="GO" id="GO:0005829">
    <property type="term" value="C:cytosol"/>
    <property type="evidence" value="ECO:0007669"/>
    <property type="project" value="TreeGrafter"/>
</dbReference>
<sequence>MYRILIIEDDAEIVRHLELLLRDEGFSCIHAGTRQEALPLIASKPFDLALVDITLPDGNGYSLCTSIRQRGEIPVIFLTALGDEASTVAGFDLGASDYIAKPFRPLELISRIKNALRRSGRTPGLLRLCDLTVDPAAARVTKGGEPLFLSALEYRLLLTFLNHPGEVLSRSRLLEEIWDVGGDFVNDNTLTVYIKRLREKIGDDPASPRIIRTVRGLGYAAGERP</sequence>
<evidence type="ECO:0000259" key="9">
    <source>
        <dbReference type="PROSITE" id="PS51755"/>
    </source>
</evidence>
<evidence type="ECO:0000259" key="8">
    <source>
        <dbReference type="PROSITE" id="PS50110"/>
    </source>
</evidence>
<evidence type="ECO:0000313" key="10">
    <source>
        <dbReference type="EMBL" id="HJB91858.1"/>
    </source>
</evidence>
<dbReference type="Gene3D" id="3.40.50.2300">
    <property type="match status" value="1"/>
</dbReference>
<feature type="domain" description="Response regulatory" evidence="8">
    <location>
        <begin position="3"/>
        <end position="116"/>
    </location>
</feature>
<evidence type="ECO:0000256" key="3">
    <source>
        <dbReference type="ARBA" id="ARBA00023125"/>
    </source>
</evidence>
<dbReference type="SMART" id="SM00448">
    <property type="entry name" value="REC"/>
    <property type="match status" value="1"/>
</dbReference>
<dbReference type="PROSITE" id="PS51755">
    <property type="entry name" value="OMPR_PHOB"/>
    <property type="match status" value="1"/>
</dbReference>
<evidence type="ECO:0000256" key="2">
    <source>
        <dbReference type="ARBA" id="ARBA00023015"/>
    </source>
</evidence>
<evidence type="ECO:0000313" key="11">
    <source>
        <dbReference type="Proteomes" id="UP000886883"/>
    </source>
</evidence>
<keyword evidence="4" id="KW-0804">Transcription</keyword>
<dbReference type="AlphaFoldDB" id="A0A9D2MRW1"/>
<dbReference type="GO" id="GO:0032993">
    <property type="term" value="C:protein-DNA complex"/>
    <property type="evidence" value="ECO:0007669"/>
    <property type="project" value="TreeGrafter"/>
</dbReference>
<dbReference type="Gene3D" id="1.10.10.10">
    <property type="entry name" value="Winged helix-like DNA-binding domain superfamily/Winged helix DNA-binding domain"/>
    <property type="match status" value="1"/>
</dbReference>
<keyword evidence="3 7" id="KW-0238">DNA-binding</keyword>
<evidence type="ECO:0000256" key="1">
    <source>
        <dbReference type="ARBA" id="ARBA00018672"/>
    </source>
</evidence>
<evidence type="ECO:0000256" key="4">
    <source>
        <dbReference type="ARBA" id="ARBA00023163"/>
    </source>
</evidence>
<dbReference type="GO" id="GO:0006355">
    <property type="term" value="P:regulation of DNA-templated transcription"/>
    <property type="evidence" value="ECO:0007669"/>
    <property type="project" value="InterPro"/>
</dbReference>
<keyword evidence="2" id="KW-0805">Transcription regulation</keyword>
<dbReference type="CDD" id="cd17574">
    <property type="entry name" value="REC_OmpR"/>
    <property type="match status" value="1"/>
</dbReference>
<feature type="modified residue" description="4-aspartylphosphate" evidence="6">
    <location>
        <position position="52"/>
    </location>
</feature>
<accession>A0A9D2MRW1</accession>
<gene>
    <name evidence="10" type="ORF">H9763_10415</name>
</gene>
<dbReference type="SUPFAM" id="SSF52172">
    <property type="entry name" value="CheY-like"/>
    <property type="match status" value="1"/>
</dbReference>
<evidence type="ECO:0000256" key="7">
    <source>
        <dbReference type="PROSITE-ProRule" id="PRU01091"/>
    </source>
</evidence>
<dbReference type="InterPro" id="IPR036388">
    <property type="entry name" value="WH-like_DNA-bd_sf"/>
</dbReference>
<dbReference type="PANTHER" id="PTHR48111:SF73">
    <property type="entry name" value="ALKALINE PHOSPHATASE SYNTHESIS TRANSCRIPTIONAL REGULATORY PROTEIN PHOP"/>
    <property type="match status" value="1"/>
</dbReference>
<dbReference type="Proteomes" id="UP000886883">
    <property type="component" value="Unassembled WGS sequence"/>
</dbReference>
<dbReference type="InterPro" id="IPR001867">
    <property type="entry name" value="OmpR/PhoB-type_DNA-bd"/>
</dbReference>
<dbReference type="CDD" id="cd00383">
    <property type="entry name" value="trans_reg_C"/>
    <property type="match status" value="1"/>
</dbReference>
<feature type="domain" description="OmpR/PhoB-type" evidence="9">
    <location>
        <begin position="123"/>
        <end position="223"/>
    </location>
</feature>
<dbReference type="InterPro" id="IPR001789">
    <property type="entry name" value="Sig_transdc_resp-reg_receiver"/>
</dbReference>
<dbReference type="Pfam" id="PF00072">
    <property type="entry name" value="Response_reg"/>
    <property type="match status" value="1"/>
</dbReference>
<organism evidence="10 11">
    <name type="scientific">Candidatus Eisenbergiella merdigallinarum</name>
    <dbReference type="NCBI Taxonomy" id="2838552"/>
    <lineage>
        <taxon>Bacteria</taxon>
        <taxon>Bacillati</taxon>
        <taxon>Bacillota</taxon>
        <taxon>Clostridia</taxon>
        <taxon>Lachnospirales</taxon>
        <taxon>Lachnospiraceae</taxon>
        <taxon>Eisenbergiella</taxon>
    </lineage>
</organism>
<name>A0A9D2MRW1_9FIRM</name>
<dbReference type="Gene3D" id="6.10.250.690">
    <property type="match status" value="1"/>
</dbReference>
<comment type="caution">
    <text evidence="10">The sequence shown here is derived from an EMBL/GenBank/DDBJ whole genome shotgun (WGS) entry which is preliminary data.</text>
</comment>
<protein>
    <recommendedName>
        <fullName evidence="1">Stage 0 sporulation protein A homolog</fullName>
    </recommendedName>
</protein>
<dbReference type="GO" id="GO:0000156">
    <property type="term" value="F:phosphorelay response regulator activity"/>
    <property type="evidence" value="ECO:0007669"/>
    <property type="project" value="TreeGrafter"/>
</dbReference>
<reference evidence="10" key="2">
    <citation type="submission" date="2021-04" db="EMBL/GenBank/DDBJ databases">
        <authorList>
            <person name="Gilroy R."/>
        </authorList>
    </citation>
    <scope>NUCLEOTIDE SEQUENCE</scope>
    <source>
        <strain evidence="10">USAMLcec3-2134</strain>
    </source>
</reference>
<feature type="DNA-binding region" description="OmpR/PhoB-type" evidence="7">
    <location>
        <begin position="123"/>
        <end position="223"/>
    </location>
</feature>
<evidence type="ECO:0000256" key="6">
    <source>
        <dbReference type="PROSITE-ProRule" id="PRU00169"/>
    </source>
</evidence>
<dbReference type="InterPro" id="IPR039420">
    <property type="entry name" value="WalR-like"/>
</dbReference>
<dbReference type="PANTHER" id="PTHR48111">
    <property type="entry name" value="REGULATOR OF RPOS"/>
    <property type="match status" value="1"/>
</dbReference>
<dbReference type="EMBL" id="DWXE01000040">
    <property type="protein sequence ID" value="HJB91858.1"/>
    <property type="molecule type" value="Genomic_DNA"/>
</dbReference>
<dbReference type="SMART" id="SM00862">
    <property type="entry name" value="Trans_reg_C"/>
    <property type="match status" value="1"/>
</dbReference>
<evidence type="ECO:0000256" key="5">
    <source>
        <dbReference type="ARBA" id="ARBA00024867"/>
    </source>
</evidence>
<reference evidence="10" key="1">
    <citation type="journal article" date="2021" name="PeerJ">
        <title>Extensive microbial diversity within the chicken gut microbiome revealed by metagenomics and culture.</title>
        <authorList>
            <person name="Gilroy R."/>
            <person name="Ravi A."/>
            <person name="Getino M."/>
            <person name="Pursley I."/>
            <person name="Horton D.L."/>
            <person name="Alikhan N.F."/>
            <person name="Baker D."/>
            <person name="Gharbi K."/>
            <person name="Hall N."/>
            <person name="Watson M."/>
            <person name="Adriaenssens E.M."/>
            <person name="Foster-Nyarko E."/>
            <person name="Jarju S."/>
            <person name="Secka A."/>
            <person name="Antonio M."/>
            <person name="Oren A."/>
            <person name="Chaudhuri R.R."/>
            <person name="La Ragione R."/>
            <person name="Hildebrand F."/>
            <person name="Pallen M.J."/>
        </authorList>
    </citation>
    <scope>NUCLEOTIDE SEQUENCE</scope>
    <source>
        <strain evidence="10">USAMLcec3-2134</strain>
    </source>
</reference>
<keyword evidence="6" id="KW-0597">Phosphoprotein</keyword>
<dbReference type="PROSITE" id="PS50110">
    <property type="entry name" value="RESPONSE_REGULATORY"/>
    <property type="match status" value="1"/>
</dbReference>
<dbReference type="InterPro" id="IPR011006">
    <property type="entry name" value="CheY-like_superfamily"/>
</dbReference>
<comment type="function">
    <text evidence="5">May play the central regulatory role in sporulation. It may be an element of the effector pathway responsible for the activation of sporulation genes in response to nutritional stress. Spo0A may act in concert with spo0H (a sigma factor) to control the expression of some genes that are critical to the sporulation process.</text>
</comment>
<dbReference type="Pfam" id="PF00486">
    <property type="entry name" value="Trans_reg_C"/>
    <property type="match status" value="1"/>
</dbReference>